<proteinExistence type="predicted"/>
<feature type="transmembrane region" description="Helical" evidence="2">
    <location>
        <begin position="35"/>
        <end position="57"/>
    </location>
</feature>
<evidence type="ECO:0008006" key="5">
    <source>
        <dbReference type="Google" id="ProtNLM"/>
    </source>
</evidence>
<keyword evidence="4" id="KW-1185">Reference proteome</keyword>
<organism evidence="3 4">
    <name type="scientific">Peptidiphaga gingivicola</name>
    <dbReference type="NCBI Taxonomy" id="2741497"/>
    <lineage>
        <taxon>Bacteria</taxon>
        <taxon>Bacillati</taxon>
        <taxon>Actinomycetota</taxon>
        <taxon>Actinomycetes</taxon>
        <taxon>Actinomycetales</taxon>
        <taxon>Actinomycetaceae</taxon>
        <taxon>Peptidiphaga</taxon>
    </lineage>
</organism>
<dbReference type="Proteomes" id="UP000078368">
    <property type="component" value="Unassembled WGS sequence"/>
</dbReference>
<dbReference type="AlphaFoldDB" id="A0A179B5T1"/>
<feature type="coiled-coil region" evidence="1">
    <location>
        <begin position="88"/>
        <end position="115"/>
    </location>
</feature>
<keyword evidence="1" id="KW-0175">Coiled coil</keyword>
<feature type="transmembrane region" description="Helical" evidence="2">
    <location>
        <begin position="69"/>
        <end position="88"/>
    </location>
</feature>
<protein>
    <recommendedName>
        <fullName evidence="5">Glycosyl transferase</fullName>
    </recommendedName>
</protein>
<feature type="transmembrane region" description="Helical" evidence="2">
    <location>
        <begin position="6"/>
        <end position="23"/>
    </location>
</feature>
<keyword evidence="2" id="KW-0472">Membrane</keyword>
<dbReference type="STRING" id="1823756.A4H34_04925"/>
<keyword evidence="2" id="KW-1133">Transmembrane helix</keyword>
<dbReference type="OrthoDB" id="3268055at2"/>
<dbReference type="InterPro" id="IPR019277">
    <property type="entry name" value="DUF2304"/>
</dbReference>
<keyword evidence="2" id="KW-0812">Transmembrane</keyword>
<evidence type="ECO:0000256" key="1">
    <source>
        <dbReference type="SAM" id="Coils"/>
    </source>
</evidence>
<evidence type="ECO:0000313" key="4">
    <source>
        <dbReference type="Proteomes" id="UP000078368"/>
    </source>
</evidence>
<evidence type="ECO:0000313" key="3">
    <source>
        <dbReference type="EMBL" id="OAP86481.1"/>
    </source>
</evidence>
<dbReference type="Pfam" id="PF10066">
    <property type="entry name" value="DUF2304"/>
    <property type="match status" value="1"/>
</dbReference>
<reference evidence="3 4" key="1">
    <citation type="submission" date="2016-04" db="EMBL/GenBank/DDBJ databases">
        <title>Peptidophaga gingivicola gen. nov., sp. nov., isolated from human subgingival plaque.</title>
        <authorList>
            <person name="Beall C.J."/>
            <person name="Mokrzan E.M."/>
            <person name="Griffen A.L."/>
            <person name="Leys E.J."/>
        </authorList>
    </citation>
    <scope>NUCLEOTIDE SEQUENCE [LARGE SCALE GENOMIC DNA]</scope>
    <source>
        <strain evidence="3 4">BA112</strain>
    </source>
</reference>
<gene>
    <name evidence="3" type="ORF">A4H34_04925</name>
</gene>
<sequence length="123" mass="14032">MTTYRIFTLVIVVCIGAVLIHLLRHRKIKEKYVWMWLALDVMALGGAIHPAWVHAVARMAGFEVTSNMVFFAVILLLVVLSIHLAMVVTRLEEDRRTLTEQVAILRHDLDRLESRMEGQAGPQ</sequence>
<accession>A0A179B5T1</accession>
<name>A0A179B5T1_9ACTO</name>
<dbReference type="EMBL" id="LVZK01000001">
    <property type="protein sequence ID" value="OAP86481.1"/>
    <property type="molecule type" value="Genomic_DNA"/>
</dbReference>
<comment type="caution">
    <text evidence="3">The sequence shown here is derived from an EMBL/GenBank/DDBJ whole genome shotgun (WGS) entry which is preliminary data.</text>
</comment>
<dbReference type="RefSeq" id="WP_009199317.1">
    <property type="nucleotide sequence ID" value="NZ_LVZK01000001.1"/>
</dbReference>
<evidence type="ECO:0000256" key="2">
    <source>
        <dbReference type="SAM" id="Phobius"/>
    </source>
</evidence>